<evidence type="ECO:0000259" key="3">
    <source>
        <dbReference type="PROSITE" id="PS50011"/>
    </source>
</evidence>
<proteinExistence type="predicted"/>
<evidence type="ECO:0000313" key="6">
    <source>
        <dbReference type="WBParaSite" id="BPAG_0000706601-mRNA-1"/>
    </source>
</evidence>
<dbReference type="Pfam" id="PF07714">
    <property type="entry name" value="PK_Tyr_Ser-Thr"/>
    <property type="match status" value="1"/>
</dbReference>
<dbReference type="PANTHER" id="PTHR24418">
    <property type="entry name" value="TYROSINE-PROTEIN KINASE"/>
    <property type="match status" value="1"/>
</dbReference>
<dbReference type="PROSITE" id="PS50011">
    <property type="entry name" value="PROTEIN_KINASE_DOM"/>
    <property type="match status" value="1"/>
</dbReference>
<reference evidence="4 5" key="2">
    <citation type="submission" date="2018-11" db="EMBL/GenBank/DDBJ databases">
        <authorList>
            <consortium name="Pathogen Informatics"/>
        </authorList>
    </citation>
    <scope>NUCLEOTIDE SEQUENCE [LARGE SCALE GENOMIC DNA]</scope>
</reference>
<dbReference type="GO" id="GO:0004713">
    <property type="term" value="F:protein tyrosine kinase activity"/>
    <property type="evidence" value="ECO:0007669"/>
    <property type="project" value="InterPro"/>
</dbReference>
<reference evidence="6" key="1">
    <citation type="submission" date="2017-02" db="UniProtKB">
        <authorList>
            <consortium name="WormBaseParasite"/>
        </authorList>
    </citation>
    <scope>IDENTIFICATION</scope>
</reference>
<dbReference type="SUPFAM" id="SSF56112">
    <property type="entry name" value="Protein kinase-like (PK-like)"/>
    <property type="match status" value="1"/>
</dbReference>
<sequence>MNLPGNIIISVFQRYCCQFVSDEEISVAVKRCLQVDKVSITDKRSTKDIIRIKLAKSQMIAEARLVCDFMHENIIKIYGVACNSAPVKVVMEYCPGGSLKNLLIKHKETIKNEERNIFLFEAAKALRHLQLKKCVHRWDVAARNCLIGNNGSLKLSDFGLSRR</sequence>
<dbReference type="STRING" id="6280.A0A0N4TFS8"/>
<dbReference type="InterPro" id="IPR050198">
    <property type="entry name" value="Non-receptor_tyrosine_kinases"/>
</dbReference>
<dbReference type="GO" id="GO:0005524">
    <property type="term" value="F:ATP binding"/>
    <property type="evidence" value="ECO:0007669"/>
    <property type="project" value="UniProtKB-KW"/>
</dbReference>
<organism evidence="6">
    <name type="scientific">Brugia pahangi</name>
    <name type="common">Filarial nematode worm</name>
    <dbReference type="NCBI Taxonomy" id="6280"/>
    <lineage>
        <taxon>Eukaryota</taxon>
        <taxon>Metazoa</taxon>
        <taxon>Ecdysozoa</taxon>
        <taxon>Nematoda</taxon>
        <taxon>Chromadorea</taxon>
        <taxon>Rhabditida</taxon>
        <taxon>Spirurina</taxon>
        <taxon>Spiruromorpha</taxon>
        <taxon>Filarioidea</taxon>
        <taxon>Onchocercidae</taxon>
        <taxon>Brugia</taxon>
    </lineage>
</organism>
<dbReference type="SMART" id="SM00219">
    <property type="entry name" value="TyrKc"/>
    <property type="match status" value="1"/>
</dbReference>
<protein>
    <submittedName>
        <fullName evidence="6">Protein kinase domain-containing protein</fullName>
    </submittedName>
</protein>
<dbReference type="InterPro" id="IPR020635">
    <property type="entry name" value="Tyr_kinase_cat_dom"/>
</dbReference>
<dbReference type="InterPro" id="IPR011009">
    <property type="entry name" value="Kinase-like_dom_sf"/>
</dbReference>
<dbReference type="EMBL" id="UZAD01007328">
    <property type="protein sequence ID" value="VDN88215.1"/>
    <property type="molecule type" value="Genomic_DNA"/>
</dbReference>
<keyword evidence="5" id="KW-1185">Reference proteome</keyword>
<keyword evidence="1" id="KW-0547">Nucleotide-binding</keyword>
<name>A0A0N4TFS8_BRUPA</name>
<evidence type="ECO:0000313" key="5">
    <source>
        <dbReference type="Proteomes" id="UP000278627"/>
    </source>
</evidence>
<dbReference type="Proteomes" id="UP000278627">
    <property type="component" value="Unassembled WGS sequence"/>
</dbReference>
<evidence type="ECO:0000256" key="2">
    <source>
        <dbReference type="ARBA" id="ARBA00022840"/>
    </source>
</evidence>
<gene>
    <name evidence="4" type="ORF">BPAG_LOCUS7029</name>
</gene>
<feature type="domain" description="Protein kinase" evidence="3">
    <location>
        <begin position="1"/>
        <end position="163"/>
    </location>
</feature>
<dbReference type="InterPro" id="IPR001245">
    <property type="entry name" value="Ser-Thr/Tyr_kinase_cat_dom"/>
</dbReference>
<accession>A0A0N4TFS8</accession>
<dbReference type="InterPro" id="IPR000719">
    <property type="entry name" value="Prot_kinase_dom"/>
</dbReference>
<dbReference type="WBParaSite" id="BPAG_0000706601-mRNA-1">
    <property type="protein sequence ID" value="BPAG_0000706601-mRNA-1"/>
    <property type="gene ID" value="BPAG_0000706601"/>
</dbReference>
<dbReference type="Gene3D" id="1.10.510.10">
    <property type="entry name" value="Transferase(Phosphotransferase) domain 1"/>
    <property type="match status" value="1"/>
</dbReference>
<keyword evidence="2" id="KW-0067">ATP-binding</keyword>
<evidence type="ECO:0000256" key="1">
    <source>
        <dbReference type="ARBA" id="ARBA00022741"/>
    </source>
</evidence>
<evidence type="ECO:0000313" key="4">
    <source>
        <dbReference type="EMBL" id="VDN88215.1"/>
    </source>
</evidence>
<dbReference type="AlphaFoldDB" id="A0A0N4TFS8"/>